<name>A0ABY7GT00_9BACT</name>
<dbReference type="EMBL" id="CP114040">
    <property type="protein sequence ID" value="WAS90065.1"/>
    <property type="molecule type" value="Genomic_DNA"/>
</dbReference>
<evidence type="ECO:0000313" key="2">
    <source>
        <dbReference type="Proteomes" id="UP001164459"/>
    </source>
</evidence>
<reference evidence="1" key="1">
    <citation type="submission" date="2022-11" db="EMBL/GenBank/DDBJ databases">
        <title>Minimal conservation of predation-associated metabolite biosynthetic gene clusters underscores biosynthetic potential of Myxococcota including descriptions for ten novel species: Archangium lansinium sp. nov., Myxococcus landrumus sp. nov., Nannocystis bai.</title>
        <authorList>
            <person name="Ahearne A."/>
            <person name="Stevens C."/>
            <person name="Dowd S."/>
        </authorList>
    </citation>
    <scope>NUCLEOTIDE SEQUENCE</scope>
    <source>
        <strain evidence="1">Fl3</strain>
    </source>
</reference>
<dbReference type="Proteomes" id="UP001164459">
    <property type="component" value="Chromosome"/>
</dbReference>
<dbReference type="RefSeq" id="WP_269032399.1">
    <property type="nucleotide sequence ID" value="NZ_CP114040.1"/>
</dbReference>
<sequence length="189" mass="19457">MMDSHHLAALLLVAGLACEPPARPCPAGTVAHAERARSLVAAVRGSRVEPALAGASPTICFGGHARGTVRPDGVVVLADSLDDAAATARLAHQWMHVADGLHHFPASDVPCDRQLAAALAAEARAIVAEIEVCDELACPAAPFTFAAEVRVAAPAERAGLVLARLQAEPEADGLAVLVRDYRTRCPGGS</sequence>
<keyword evidence="2" id="KW-1185">Reference proteome</keyword>
<proteinExistence type="predicted"/>
<protein>
    <submittedName>
        <fullName evidence="1">Uncharacterized protein</fullName>
    </submittedName>
</protein>
<evidence type="ECO:0000313" key="1">
    <source>
        <dbReference type="EMBL" id="WAS90065.1"/>
    </source>
</evidence>
<accession>A0ABY7GT00</accession>
<organism evidence="1 2">
    <name type="scientific">Nannocystis punicea</name>
    <dbReference type="NCBI Taxonomy" id="2995304"/>
    <lineage>
        <taxon>Bacteria</taxon>
        <taxon>Pseudomonadati</taxon>
        <taxon>Myxococcota</taxon>
        <taxon>Polyangia</taxon>
        <taxon>Nannocystales</taxon>
        <taxon>Nannocystaceae</taxon>
        <taxon>Nannocystis</taxon>
    </lineage>
</organism>
<gene>
    <name evidence="1" type="ORF">O0S08_28050</name>
</gene>